<name>A0A3R6YNI4_9LACO</name>
<sequence>MFLSGGIELKTFFKNISLTIKQLVPTTIMFISVGIVCLTTSFFTVDAATYGTIPKLDETENSQETQMLNDLGTNGIKLNNSQSSIDNTNSPSVMQMLQLQLQQKDDLKKIEAYHAKQRAERHLSRRAVGDADVSTWDEFVSAASDPNIDTINLKADLKASSNATISSDKIINFNGFKIVVNDIYNTYRSITIASGNVKLVSPTIENDDRRTTGINITSAFTFQGGSLTVTGNAIITGRFFAANDAPGDLTFQDANVVFNNNITDGGYLPGPGYSIISMTGKIAGSVKILNSTINESSYGFIYFANPPHKSLLIDDNSKVTSTQPDASRTGYIYYFVVTPQDQNVVDAGIELTIKGHSSVNINKASTYDICGPIKVYGRTTKISLSEGATLDVTNPVGAGIAEAGDGSSFTLDGEGTELKVTRGNVGVANPNNAPIRFALSGGMVFDITDKAKVDVYQNNPRTNTYGIRMFGDDNKINVSGGAEFNVYNNNVPGVAAPGNTGEPGGQGIEYAGGTAGKSSNFNLTGKDLQVLIDSKNGPAIQSIVTGLGIKAGDGTSFVARGRMDRNSIFIAPGAQVLDFDMKVPRYFDFMNYAPNKIASANLFGGGTTSKFTHGPVPLSVWDNNSDVLALPTKSWKYVGAAYSGRGPFSVATPSTTGPSTDDFANYMRLNAGLTKVRRMTANTSPAKVTSPDLPPTNADKYIWIKALIPAENNVTREAYDGEVFADVKVTMPDGTTKTFNGTSIQHADYYEYADKTIMNGAIKITGNNGDFIPTGTKIEVTKLWRSDPDPNDQGAIISDPQDILYPVTTVIDKTPPAPAKLVDDDDYVPPSTKSVSGYDGEPGATVSWQLIHNNQVTNGPTTTTVKPDGTWKLDGISGLKLDVGDQIRFIMTDAAGNSNPNTETVYHDATFAPATTLRVEGRLKMRVPLSIDFGNKVNVDRNNIPMQKYTGELSVTDTRHDLAWQITLSAQGGDLGTSDLPLYYGDDQGQSIPISNQPALIYTKAQPQVDENPFVISQDWTTSTRSTTDVPKGPYLKNDRDYRLGHHQGTLEWTLTNSLT</sequence>
<dbReference type="Gene3D" id="2.60.40.10">
    <property type="entry name" value="Immunoglobulins"/>
    <property type="match status" value="1"/>
</dbReference>
<gene>
    <name evidence="2" type="ORF">DS831_00665</name>
</gene>
<dbReference type="InterPro" id="IPR046776">
    <property type="entry name" value="Pectate_lyase_5"/>
</dbReference>
<reference evidence="2 3" key="1">
    <citation type="submission" date="2018-07" db="EMBL/GenBank/DDBJ databases">
        <title>Genome sequences of six Lactobacillus spp. isolated from bumble bee guts.</title>
        <authorList>
            <person name="Motta E.V.S."/>
            <person name="Moran N.A."/>
        </authorList>
    </citation>
    <scope>NUCLEOTIDE SEQUENCE [LARGE SCALE GENOMIC DNA]</scope>
    <source>
        <strain evidence="2 3">BI-1.1</strain>
    </source>
</reference>
<dbReference type="Proteomes" id="UP000284109">
    <property type="component" value="Unassembled WGS sequence"/>
</dbReference>
<evidence type="ECO:0000313" key="2">
    <source>
        <dbReference type="EMBL" id="RHW51879.1"/>
    </source>
</evidence>
<dbReference type="InterPro" id="IPR013783">
    <property type="entry name" value="Ig-like_fold"/>
</dbReference>
<comment type="caution">
    <text evidence="2">The sequence shown here is derived from an EMBL/GenBank/DDBJ whole genome shotgun (WGS) entry which is preliminary data.</text>
</comment>
<evidence type="ECO:0000313" key="3">
    <source>
        <dbReference type="Proteomes" id="UP000284109"/>
    </source>
</evidence>
<keyword evidence="3" id="KW-1185">Reference proteome</keyword>
<dbReference type="EMBL" id="QOCR01000001">
    <property type="protein sequence ID" value="RHW51879.1"/>
    <property type="molecule type" value="Genomic_DNA"/>
</dbReference>
<proteinExistence type="predicted"/>
<feature type="region of interest" description="Disordered" evidence="1">
    <location>
        <begin position="816"/>
        <end position="839"/>
    </location>
</feature>
<dbReference type="Pfam" id="PF20585">
    <property type="entry name" value="Pectate_lyase_5"/>
    <property type="match status" value="1"/>
</dbReference>
<evidence type="ECO:0008006" key="4">
    <source>
        <dbReference type="Google" id="ProtNLM"/>
    </source>
</evidence>
<accession>A0A3R6YNI4</accession>
<evidence type="ECO:0000256" key="1">
    <source>
        <dbReference type="SAM" id="MobiDB-lite"/>
    </source>
</evidence>
<organism evidence="2 3">
    <name type="scientific">Bombilactobacillus bombi</name>
    <dbReference type="NCBI Taxonomy" id="1303590"/>
    <lineage>
        <taxon>Bacteria</taxon>
        <taxon>Bacillati</taxon>
        <taxon>Bacillota</taxon>
        <taxon>Bacilli</taxon>
        <taxon>Lactobacillales</taxon>
        <taxon>Lactobacillaceae</taxon>
        <taxon>Bombilactobacillus</taxon>
    </lineage>
</organism>
<dbReference type="AlphaFoldDB" id="A0A3R6YNI4"/>
<protein>
    <recommendedName>
        <fullName evidence="4">WxL domain-containing protein</fullName>
    </recommendedName>
</protein>